<evidence type="ECO:0000313" key="14">
    <source>
        <dbReference type="EMBL" id="NXU68178.1"/>
    </source>
</evidence>
<evidence type="ECO:0000256" key="2">
    <source>
        <dbReference type="ARBA" id="ARBA00005984"/>
    </source>
</evidence>
<dbReference type="CDD" id="cd16012">
    <property type="entry name" value="ALP"/>
    <property type="match status" value="1"/>
</dbReference>
<dbReference type="PANTHER" id="PTHR11596">
    <property type="entry name" value="ALKALINE PHOSPHATASE"/>
    <property type="match status" value="1"/>
</dbReference>
<dbReference type="InterPro" id="IPR001952">
    <property type="entry name" value="Alkaline_phosphatase"/>
</dbReference>
<comment type="similarity">
    <text evidence="2 11">Belongs to the alkaline phosphatase family.</text>
</comment>
<dbReference type="OrthoDB" id="5818554at2759"/>
<dbReference type="Gene3D" id="3.40.720.10">
    <property type="entry name" value="Alkaline Phosphatase, subunit A"/>
    <property type="match status" value="1"/>
</dbReference>
<dbReference type="EC" id="3.1.3.1" evidence="3 12"/>
<feature type="binding site" evidence="10">
    <location>
        <position position="184"/>
    </location>
    <ligand>
        <name>Mg(2+)</name>
        <dbReference type="ChEBI" id="CHEBI:18420"/>
    </ligand>
</feature>
<keyword evidence="4" id="KW-0336">GPI-anchor</keyword>
<keyword evidence="7 10" id="KW-0862">Zinc</keyword>
<evidence type="ECO:0000256" key="4">
    <source>
        <dbReference type="ARBA" id="ARBA00022622"/>
    </source>
</evidence>
<keyword evidence="4" id="KW-0449">Lipoprotein</keyword>
<dbReference type="SMART" id="SM00098">
    <property type="entry name" value="alkPPc"/>
    <property type="match status" value="1"/>
</dbReference>
<dbReference type="GO" id="GO:0098552">
    <property type="term" value="C:side of membrane"/>
    <property type="evidence" value="ECO:0007669"/>
    <property type="project" value="UniProtKB-KW"/>
</dbReference>
<evidence type="ECO:0000256" key="13">
    <source>
        <dbReference type="SAM" id="MobiDB-lite"/>
    </source>
</evidence>
<keyword evidence="4" id="KW-0472">Membrane</keyword>
<dbReference type="EMBL" id="VZUA01392098">
    <property type="protein sequence ID" value="NXU68178.1"/>
    <property type="molecule type" value="Genomic_DNA"/>
</dbReference>
<dbReference type="InterPro" id="IPR018299">
    <property type="entry name" value="Alkaline_phosphatase_AS"/>
</dbReference>
<feature type="active site" description="Phosphoserine intermediate" evidence="9">
    <location>
        <position position="123"/>
    </location>
</feature>
<keyword evidence="8 10" id="KW-0460">Magnesium</keyword>
<name>A0A7L3MUK2_9PASS</name>
<dbReference type="PROSITE" id="PS00123">
    <property type="entry name" value="ALKALINE_PHOSPHATASE"/>
    <property type="match status" value="1"/>
</dbReference>
<feature type="non-terminal residue" evidence="14">
    <location>
        <position position="1"/>
    </location>
</feature>
<dbReference type="GO" id="GO:0005886">
    <property type="term" value="C:plasma membrane"/>
    <property type="evidence" value="ECO:0007669"/>
    <property type="project" value="UniProtKB-SubCell"/>
</dbReference>
<evidence type="ECO:0000256" key="3">
    <source>
        <dbReference type="ARBA" id="ARBA00012647"/>
    </source>
</evidence>
<evidence type="ECO:0000256" key="10">
    <source>
        <dbReference type="PIRSR" id="PIRSR601952-2"/>
    </source>
</evidence>
<comment type="caution">
    <text evidence="14">The sequence shown here is derived from an EMBL/GenBank/DDBJ whole genome shotgun (WGS) entry which is preliminary data.</text>
</comment>
<keyword evidence="15" id="KW-1185">Reference proteome</keyword>
<dbReference type="PRINTS" id="PR00113">
    <property type="entry name" value="ALKPHPHTASE"/>
</dbReference>
<protein>
    <recommendedName>
        <fullName evidence="3 12">Alkaline phosphatase</fullName>
        <ecNumber evidence="3 12">3.1.3.1</ecNumber>
    </recommendedName>
</protein>
<accession>A0A7L3MUK2</accession>
<comment type="catalytic activity">
    <reaction evidence="12">
        <text>a phosphate monoester + H2O = an alcohol + phosphate</text>
        <dbReference type="Rhea" id="RHEA:15017"/>
        <dbReference type="ChEBI" id="CHEBI:15377"/>
        <dbReference type="ChEBI" id="CHEBI:30879"/>
        <dbReference type="ChEBI" id="CHEBI:43474"/>
        <dbReference type="ChEBI" id="CHEBI:67140"/>
        <dbReference type="EC" id="3.1.3.1"/>
    </reaction>
</comment>
<organism evidence="14 15">
    <name type="scientific">Horornis vulcanius</name>
    <dbReference type="NCBI Taxonomy" id="2585811"/>
    <lineage>
        <taxon>Eukaryota</taxon>
        <taxon>Metazoa</taxon>
        <taxon>Chordata</taxon>
        <taxon>Craniata</taxon>
        <taxon>Vertebrata</taxon>
        <taxon>Euteleostomi</taxon>
        <taxon>Archelosauria</taxon>
        <taxon>Archosauria</taxon>
        <taxon>Dinosauria</taxon>
        <taxon>Saurischia</taxon>
        <taxon>Theropoda</taxon>
        <taxon>Coelurosauria</taxon>
        <taxon>Aves</taxon>
        <taxon>Neognathae</taxon>
        <taxon>Neoaves</taxon>
        <taxon>Telluraves</taxon>
        <taxon>Australaves</taxon>
        <taxon>Passeriformes</taxon>
        <taxon>Sylvioidea</taxon>
        <taxon>Scotocercidae</taxon>
        <taxon>Horornis</taxon>
    </lineage>
</organism>
<gene>
    <name evidence="14" type="primary">Alpi_0</name>
    <name evidence="14" type="ORF">HORVUL_R01607</name>
</gene>
<feature type="region of interest" description="Disordered" evidence="13">
    <location>
        <begin position="239"/>
        <end position="260"/>
    </location>
</feature>
<evidence type="ECO:0000256" key="1">
    <source>
        <dbReference type="ARBA" id="ARBA00004609"/>
    </source>
</evidence>
<evidence type="ECO:0000256" key="8">
    <source>
        <dbReference type="ARBA" id="ARBA00022842"/>
    </source>
</evidence>
<dbReference type="AlphaFoldDB" id="A0A7L3MUK2"/>
<evidence type="ECO:0000256" key="7">
    <source>
        <dbReference type="ARBA" id="ARBA00022833"/>
    </source>
</evidence>
<comment type="cofactor">
    <cofactor evidence="10">
        <name>Mg(2+)</name>
        <dbReference type="ChEBI" id="CHEBI:18420"/>
    </cofactor>
    <text evidence="10">Binds 1 Mg(2+) ion.</text>
</comment>
<reference evidence="14 15" key="1">
    <citation type="submission" date="2019-09" db="EMBL/GenBank/DDBJ databases">
        <title>Bird 10,000 Genomes (B10K) Project - Family phase.</title>
        <authorList>
            <person name="Zhang G."/>
        </authorList>
    </citation>
    <scope>NUCLEOTIDE SEQUENCE [LARGE SCALE GENOMIC DNA]</scope>
    <source>
        <strain evidence="14">B10K-DU-029-69</strain>
        <tissue evidence="14">Muscle</tissue>
    </source>
</reference>
<evidence type="ECO:0000256" key="9">
    <source>
        <dbReference type="PIRSR" id="PIRSR601952-1"/>
    </source>
</evidence>
<keyword evidence="4" id="KW-0325">Glycoprotein</keyword>
<keyword evidence="5 10" id="KW-0479">Metal-binding</keyword>
<feature type="binding site" evidence="10">
    <location>
        <position position="47"/>
    </location>
    <ligand>
        <name>Zn(2+)</name>
        <dbReference type="ChEBI" id="CHEBI:29105"/>
        <label>2</label>
    </ligand>
</feature>
<feature type="binding site" evidence="10">
    <location>
        <position position="47"/>
    </location>
    <ligand>
        <name>Mg(2+)</name>
        <dbReference type="ChEBI" id="CHEBI:18420"/>
    </ligand>
</feature>
<evidence type="ECO:0000256" key="12">
    <source>
        <dbReference type="RuleBase" id="RU003947"/>
    </source>
</evidence>
<feature type="non-terminal residue" evidence="14">
    <location>
        <position position="341"/>
    </location>
</feature>
<dbReference type="Proteomes" id="UP000558460">
    <property type="component" value="Unassembled WGS sequence"/>
</dbReference>
<dbReference type="Pfam" id="PF00245">
    <property type="entry name" value="Alk_phosphatase"/>
    <property type="match status" value="2"/>
</dbReference>
<feature type="binding site" evidence="10">
    <location>
        <position position="186"/>
    </location>
    <ligand>
        <name>Mg(2+)</name>
        <dbReference type="ChEBI" id="CHEBI:18420"/>
    </ligand>
</feature>
<dbReference type="GO" id="GO:0046872">
    <property type="term" value="F:metal ion binding"/>
    <property type="evidence" value="ECO:0007669"/>
    <property type="project" value="UniProtKB-KW"/>
</dbReference>
<evidence type="ECO:0000313" key="15">
    <source>
        <dbReference type="Proteomes" id="UP000558460"/>
    </source>
</evidence>
<proteinExistence type="inferred from homology"/>
<dbReference type="InterPro" id="IPR017850">
    <property type="entry name" value="Alkaline_phosphatase_core_sf"/>
</dbReference>
<evidence type="ECO:0000256" key="5">
    <source>
        <dbReference type="ARBA" id="ARBA00022723"/>
    </source>
</evidence>
<evidence type="ECO:0000256" key="11">
    <source>
        <dbReference type="RuleBase" id="RU003946"/>
    </source>
</evidence>
<comment type="cofactor">
    <cofactor evidence="10">
        <name>Zn(2+)</name>
        <dbReference type="ChEBI" id="CHEBI:29105"/>
    </cofactor>
    <text evidence="10">Binds 2 Zn(2+) ions.</text>
</comment>
<keyword evidence="6 12" id="KW-0378">Hydrolase</keyword>
<comment type="subcellular location">
    <subcellularLocation>
        <location evidence="1">Cell membrane</location>
        <topology evidence="1">Lipid-anchor</topology>
        <topology evidence="1">GPI-anchor</topology>
    </subcellularLocation>
</comment>
<dbReference type="SUPFAM" id="SSF53649">
    <property type="entry name" value="Alkaline phosphatase-like"/>
    <property type="match status" value="1"/>
</dbReference>
<dbReference type="GO" id="GO:0004035">
    <property type="term" value="F:alkaline phosphatase activity"/>
    <property type="evidence" value="ECO:0007669"/>
    <property type="project" value="UniProtKB-EC"/>
</dbReference>
<feature type="binding site" evidence="10">
    <location>
        <position position="341"/>
    </location>
    <ligand>
        <name>Mg(2+)</name>
        <dbReference type="ChEBI" id="CHEBI:18420"/>
    </ligand>
</feature>
<sequence length="341" mass="36841">LPALLSPPDAEKTPGYWNKGARRRLELAMALQPAAQRAKNIILFMGDGMGLSTMSAARIYKGQLAGGSGEESVLAMETFPHMALAKVSGAVLGGDTPAAPAGGHTLHPSCFQTYTIDRQVPDSAGTGTAYLCGVKANAKTLGLSGAAVYGKCHTTFGNEVDSVLHRARLAGKSVGIVTTTRVQHASPGAAYAHSASRGWYADANMPTEALRDGCKDIAYQLVHNTDINVILGGGRMYMTPRRTPDPEYPDDPDQNGTRKDGRDLIAEWLSAKQDARYVWDKKGLDAVKDDSVSHLMGLFEPKDMRYELNRNTSTDPSIVEMTEKAIRILRRNPNGFFLFVE</sequence>
<evidence type="ECO:0000256" key="6">
    <source>
        <dbReference type="ARBA" id="ARBA00022801"/>
    </source>
</evidence>
<dbReference type="PANTHER" id="PTHR11596:SF93">
    <property type="entry name" value="ALKALINE PHOSPHATASE"/>
    <property type="match status" value="1"/>
</dbReference>